<protein>
    <recommendedName>
        <fullName evidence="3">DUF429 domain-containing protein</fullName>
    </recommendedName>
</protein>
<organism evidence="1 2">
    <name type="scientific">Sphingomonas colocasiae</name>
    <dbReference type="NCBI Taxonomy" id="1848973"/>
    <lineage>
        <taxon>Bacteria</taxon>
        <taxon>Pseudomonadati</taxon>
        <taxon>Pseudomonadota</taxon>
        <taxon>Alphaproteobacteria</taxon>
        <taxon>Sphingomonadales</taxon>
        <taxon>Sphingomonadaceae</taxon>
        <taxon>Sphingomonas</taxon>
    </lineage>
</organism>
<evidence type="ECO:0008006" key="3">
    <source>
        <dbReference type="Google" id="ProtNLM"/>
    </source>
</evidence>
<dbReference type="EMBL" id="JAINVV010000004">
    <property type="protein sequence ID" value="MBY8822170.1"/>
    <property type="molecule type" value="Genomic_DNA"/>
</dbReference>
<keyword evidence="2" id="KW-1185">Reference proteome</keyword>
<dbReference type="Proteomes" id="UP000706039">
    <property type="component" value="Unassembled WGS sequence"/>
</dbReference>
<name>A0ABS7PLH8_9SPHN</name>
<evidence type="ECO:0000313" key="2">
    <source>
        <dbReference type="Proteomes" id="UP000706039"/>
    </source>
</evidence>
<evidence type="ECO:0000313" key="1">
    <source>
        <dbReference type="EMBL" id="MBY8822170.1"/>
    </source>
</evidence>
<accession>A0ABS7PLH8</accession>
<reference evidence="1 2" key="1">
    <citation type="submission" date="2021-08" db="EMBL/GenBank/DDBJ databases">
        <authorList>
            <person name="Tuo L."/>
        </authorList>
    </citation>
    <scope>NUCLEOTIDE SEQUENCE [LARGE SCALE GENOMIC DNA]</scope>
    <source>
        <strain evidence="1 2">JCM 31229</strain>
    </source>
</reference>
<sequence>MSFAGDQAAAVAPAPPAPDRFTGFAAIDWSGAVGMRQPGIAIAFCEVGNDAPRRVRPGHVWSRGEVLDWIAGEMPAGTLVGLDLGPSLPFADRGAFFPGWDESPADARGLWALVDRICAGDAHLSATSFVDHPQAARHFRRHGNRPGDLFGAGRGRLRVTEEAQREQGLNPYSNLNLVGAAQVGKSSLTGMRVLHRLGGAVPVWPFDPDPGAGSLLVEIYTSLAAIAAGRARGRTKMRTVEALNAALAAPAIASRPHPGEGPIDDHGSDAILTAAWLRRAAPTPTPWRPATLDRHLAQTEGWTFGVV</sequence>
<proteinExistence type="predicted"/>
<dbReference type="RefSeq" id="WP_222989273.1">
    <property type="nucleotide sequence ID" value="NZ_JAINVV010000004.1"/>
</dbReference>
<comment type="caution">
    <text evidence="1">The sequence shown here is derived from an EMBL/GenBank/DDBJ whole genome shotgun (WGS) entry which is preliminary data.</text>
</comment>
<gene>
    <name evidence="1" type="ORF">K7G82_07710</name>
</gene>